<keyword evidence="2" id="KW-1185">Reference proteome</keyword>
<evidence type="ECO:0000313" key="1">
    <source>
        <dbReference type="EMBL" id="EYC26072.1"/>
    </source>
</evidence>
<dbReference type="EMBL" id="JARK01001347">
    <property type="protein sequence ID" value="EYC26072.1"/>
    <property type="molecule type" value="Genomic_DNA"/>
</dbReference>
<name>A0A016VGF0_9BILA</name>
<dbReference type="Proteomes" id="UP000024635">
    <property type="component" value="Unassembled WGS sequence"/>
</dbReference>
<gene>
    <name evidence="1" type="primary">Acey_s0011.g1544</name>
    <name evidence="1" type="ORF">Y032_0011g1544</name>
</gene>
<proteinExistence type="predicted"/>
<dbReference type="AlphaFoldDB" id="A0A016VGF0"/>
<protein>
    <submittedName>
        <fullName evidence="1">Uncharacterized protein</fullName>
    </submittedName>
</protein>
<accession>A0A016VGF0</accession>
<reference evidence="2" key="1">
    <citation type="journal article" date="2015" name="Nat. Genet.">
        <title>The genome and transcriptome of the zoonotic hookworm Ancylostoma ceylanicum identify infection-specific gene families.</title>
        <authorList>
            <person name="Schwarz E.M."/>
            <person name="Hu Y."/>
            <person name="Antoshechkin I."/>
            <person name="Miller M.M."/>
            <person name="Sternberg P.W."/>
            <person name="Aroian R.V."/>
        </authorList>
    </citation>
    <scope>NUCLEOTIDE SEQUENCE</scope>
    <source>
        <strain evidence="2">HY135</strain>
    </source>
</reference>
<sequence length="74" mass="8444">MSHGKSPLFFIVGGEDLDRIKFKDGGFDLRQNTIWVLFIYIASERQVSMAHVFIMICAAISFKCVGRAPQFFQL</sequence>
<comment type="caution">
    <text evidence="1">The sequence shown here is derived from an EMBL/GenBank/DDBJ whole genome shotgun (WGS) entry which is preliminary data.</text>
</comment>
<evidence type="ECO:0000313" key="2">
    <source>
        <dbReference type="Proteomes" id="UP000024635"/>
    </source>
</evidence>
<organism evidence="1 2">
    <name type="scientific">Ancylostoma ceylanicum</name>
    <dbReference type="NCBI Taxonomy" id="53326"/>
    <lineage>
        <taxon>Eukaryota</taxon>
        <taxon>Metazoa</taxon>
        <taxon>Ecdysozoa</taxon>
        <taxon>Nematoda</taxon>
        <taxon>Chromadorea</taxon>
        <taxon>Rhabditida</taxon>
        <taxon>Rhabditina</taxon>
        <taxon>Rhabditomorpha</taxon>
        <taxon>Strongyloidea</taxon>
        <taxon>Ancylostomatidae</taxon>
        <taxon>Ancylostomatinae</taxon>
        <taxon>Ancylostoma</taxon>
    </lineage>
</organism>